<evidence type="ECO:0000256" key="6">
    <source>
        <dbReference type="ARBA" id="ARBA00022679"/>
    </source>
</evidence>
<proteinExistence type="predicted"/>
<dbReference type="SMART" id="SM00388">
    <property type="entry name" value="HisKA"/>
    <property type="match status" value="1"/>
</dbReference>
<dbReference type="GO" id="GO:0000155">
    <property type="term" value="F:phosphorelay sensor kinase activity"/>
    <property type="evidence" value="ECO:0007669"/>
    <property type="project" value="InterPro"/>
</dbReference>
<feature type="domain" description="HAMP" evidence="17">
    <location>
        <begin position="243"/>
        <end position="295"/>
    </location>
</feature>
<dbReference type="InterPro" id="IPR004358">
    <property type="entry name" value="Sig_transdc_His_kin-like_C"/>
</dbReference>
<feature type="domain" description="Histidine kinase" evidence="16">
    <location>
        <begin position="303"/>
        <end position="519"/>
    </location>
</feature>
<dbReference type="Pfam" id="PF00672">
    <property type="entry name" value="HAMP"/>
    <property type="match status" value="1"/>
</dbReference>
<gene>
    <name evidence="18" type="ORF">ZBT109_1760</name>
</gene>
<dbReference type="SUPFAM" id="SSF55874">
    <property type="entry name" value="ATPase domain of HSP90 chaperone/DNA topoisomerase II/histidine kinase"/>
    <property type="match status" value="1"/>
</dbReference>
<keyword evidence="19" id="KW-1185">Reference proteome</keyword>
<evidence type="ECO:0000256" key="15">
    <source>
        <dbReference type="SAM" id="Phobius"/>
    </source>
</evidence>
<dbReference type="EC" id="2.7.13.3" evidence="3"/>
<accession>A0A348HFV8</accession>
<keyword evidence="12" id="KW-0902">Two-component regulatory system</keyword>
<dbReference type="InterPro" id="IPR003660">
    <property type="entry name" value="HAMP_dom"/>
</dbReference>
<evidence type="ECO:0000256" key="4">
    <source>
        <dbReference type="ARBA" id="ARBA00022475"/>
    </source>
</evidence>
<evidence type="ECO:0000256" key="13">
    <source>
        <dbReference type="ARBA" id="ARBA00023136"/>
    </source>
</evidence>
<evidence type="ECO:0000256" key="5">
    <source>
        <dbReference type="ARBA" id="ARBA00022553"/>
    </source>
</evidence>
<evidence type="ECO:0000259" key="16">
    <source>
        <dbReference type="PROSITE" id="PS50109"/>
    </source>
</evidence>
<comment type="catalytic activity">
    <reaction evidence="1">
        <text>ATP + protein L-histidine = ADP + protein N-phospho-L-histidine.</text>
        <dbReference type="EC" id="2.7.13.3"/>
    </reaction>
</comment>
<dbReference type="AlphaFoldDB" id="A0A348HFV8"/>
<dbReference type="InterPro" id="IPR036890">
    <property type="entry name" value="HATPase_C_sf"/>
</dbReference>
<evidence type="ECO:0000259" key="17">
    <source>
        <dbReference type="PROSITE" id="PS50885"/>
    </source>
</evidence>
<dbReference type="PROSITE" id="PS50885">
    <property type="entry name" value="HAMP"/>
    <property type="match status" value="1"/>
</dbReference>
<dbReference type="PANTHER" id="PTHR45528:SF1">
    <property type="entry name" value="SENSOR HISTIDINE KINASE CPXA"/>
    <property type="match status" value="1"/>
</dbReference>
<name>A0A348HFV8_9GAMM</name>
<dbReference type="InterPro" id="IPR003594">
    <property type="entry name" value="HATPase_dom"/>
</dbReference>
<dbReference type="PRINTS" id="PR00344">
    <property type="entry name" value="BCTRLSENSOR"/>
</dbReference>
<feature type="transmembrane region" description="Helical" evidence="15">
    <location>
        <begin position="37"/>
        <end position="57"/>
    </location>
</feature>
<evidence type="ECO:0000313" key="19">
    <source>
        <dbReference type="Proteomes" id="UP000267342"/>
    </source>
</evidence>
<keyword evidence="5" id="KW-0597">Phosphoprotein</keyword>
<dbReference type="PANTHER" id="PTHR45528">
    <property type="entry name" value="SENSOR HISTIDINE KINASE CPXA"/>
    <property type="match status" value="1"/>
</dbReference>
<keyword evidence="8" id="KW-0547">Nucleotide-binding</keyword>
<dbReference type="STRING" id="1123510.GCA_000620025_00946"/>
<dbReference type="Gene3D" id="3.30.565.10">
    <property type="entry name" value="Histidine kinase-like ATPase, C-terminal domain"/>
    <property type="match status" value="1"/>
</dbReference>
<dbReference type="EMBL" id="AP018933">
    <property type="protein sequence ID" value="BBG30510.1"/>
    <property type="molecule type" value="Genomic_DNA"/>
</dbReference>
<comment type="subcellular location">
    <subcellularLocation>
        <location evidence="2">Cell membrane</location>
        <topology evidence="2">Multi-pass membrane protein</topology>
    </subcellularLocation>
</comment>
<evidence type="ECO:0000256" key="14">
    <source>
        <dbReference type="SAM" id="MobiDB-lite"/>
    </source>
</evidence>
<organism evidence="18 19">
    <name type="scientific">Zymobacter palmae</name>
    <dbReference type="NCBI Taxonomy" id="33074"/>
    <lineage>
        <taxon>Bacteria</taxon>
        <taxon>Pseudomonadati</taxon>
        <taxon>Pseudomonadota</taxon>
        <taxon>Gammaproteobacteria</taxon>
        <taxon>Oceanospirillales</taxon>
        <taxon>Halomonadaceae</taxon>
        <taxon>Zymobacter group</taxon>
        <taxon>Zymobacter</taxon>
    </lineage>
</organism>
<evidence type="ECO:0000256" key="10">
    <source>
        <dbReference type="ARBA" id="ARBA00022840"/>
    </source>
</evidence>
<dbReference type="Gene3D" id="1.10.287.130">
    <property type="match status" value="1"/>
</dbReference>
<dbReference type="InterPro" id="IPR050398">
    <property type="entry name" value="HssS/ArlS-like"/>
</dbReference>
<evidence type="ECO:0000256" key="9">
    <source>
        <dbReference type="ARBA" id="ARBA00022777"/>
    </source>
</evidence>
<evidence type="ECO:0000256" key="11">
    <source>
        <dbReference type="ARBA" id="ARBA00022989"/>
    </source>
</evidence>
<dbReference type="InterPro" id="IPR005467">
    <property type="entry name" value="His_kinase_dom"/>
</dbReference>
<keyword evidence="10" id="KW-0067">ATP-binding</keyword>
<dbReference type="SMART" id="SM00304">
    <property type="entry name" value="HAMP"/>
    <property type="match status" value="1"/>
</dbReference>
<evidence type="ECO:0000256" key="12">
    <source>
        <dbReference type="ARBA" id="ARBA00023012"/>
    </source>
</evidence>
<keyword evidence="11 15" id="KW-1133">Transmembrane helix</keyword>
<evidence type="ECO:0000313" key="18">
    <source>
        <dbReference type="EMBL" id="BBG30510.1"/>
    </source>
</evidence>
<dbReference type="GO" id="GO:0005524">
    <property type="term" value="F:ATP binding"/>
    <property type="evidence" value="ECO:0007669"/>
    <property type="project" value="UniProtKB-KW"/>
</dbReference>
<evidence type="ECO:0000256" key="2">
    <source>
        <dbReference type="ARBA" id="ARBA00004651"/>
    </source>
</evidence>
<evidence type="ECO:0000256" key="1">
    <source>
        <dbReference type="ARBA" id="ARBA00000085"/>
    </source>
</evidence>
<evidence type="ECO:0000256" key="3">
    <source>
        <dbReference type="ARBA" id="ARBA00012438"/>
    </source>
</evidence>
<keyword evidence="7 15" id="KW-0812">Transmembrane</keyword>
<dbReference type="GO" id="GO:0005886">
    <property type="term" value="C:plasma membrane"/>
    <property type="evidence" value="ECO:0007669"/>
    <property type="project" value="UniProtKB-SubCell"/>
</dbReference>
<dbReference type="SMART" id="SM00387">
    <property type="entry name" value="HATPase_c"/>
    <property type="match status" value="1"/>
</dbReference>
<keyword evidence="4" id="KW-1003">Cell membrane</keyword>
<dbReference type="InterPro" id="IPR003661">
    <property type="entry name" value="HisK_dim/P_dom"/>
</dbReference>
<reference evidence="18 19" key="1">
    <citation type="submission" date="2018-09" db="EMBL/GenBank/DDBJ databases">
        <title>Zymobacter palmae IAM14233 (=T109) whole genome analysis.</title>
        <authorList>
            <person name="Yanase H."/>
        </authorList>
    </citation>
    <scope>NUCLEOTIDE SEQUENCE [LARGE SCALE GENOMIC DNA]</scope>
    <source>
        <strain evidence="18 19">IAM14233</strain>
    </source>
</reference>
<dbReference type="Proteomes" id="UP000267342">
    <property type="component" value="Chromosome"/>
</dbReference>
<dbReference type="PROSITE" id="PS50109">
    <property type="entry name" value="HIS_KIN"/>
    <property type="match status" value="1"/>
</dbReference>
<dbReference type="SUPFAM" id="SSF47384">
    <property type="entry name" value="Homodimeric domain of signal transducing histidine kinase"/>
    <property type="match status" value="1"/>
</dbReference>
<dbReference type="KEGG" id="zpl:ZBT109_1760"/>
<keyword evidence="9 18" id="KW-0418">Kinase</keyword>
<feature type="region of interest" description="Disordered" evidence="14">
    <location>
        <begin position="148"/>
        <end position="167"/>
    </location>
</feature>
<dbReference type="Pfam" id="PF00512">
    <property type="entry name" value="HisKA"/>
    <property type="match status" value="1"/>
</dbReference>
<dbReference type="Pfam" id="PF02518">
    <property type="entry name" value="HATPase_c"/>
    <property type="match status" value="1"/>
</dbReference>
<sequence>MRTLFAMRELIATLFLTRCNTMIKASAPIDIFRSRSLLRLVLLGFGVTMLPIIVLIYQAGQALSELSELADSSARQAVEDTRRAQAMMTYATEMERSARQYAVLEDANILAAYRERVDRFSDLLEQQAVRLDTPEVIGTLRSQLDGLRRFPDGSGSAENGRSDAVPARSIREAPSYRQRVRAQLAQFGPFSESVDTQMLVTRDRVDTRIDHIRERARVIYADLMLKLALLVSLSLVAIIFFSWKITHPIRQLEQRILSLGGGQREEHPPIEGPAELVRLGERLDWLGERLDDLEAQKQRFLRHMSHELKTPLAAIREGTGLLADGMAGPLGKRQREIILLIDESSAELQTLIEQLLDYNVLQHNRSITLSRFDVVTLIHEVLSKHRLAFESKGMHVEVPRQPVYWEADRVRTGRIIDNLVSNTIAYGEDNGFLWMRAWCTDEHLIVEVANSGEKISAQDQAHLFEPFYQGQTRRSGPLKGSGIGLSIAAESAHLQNGRLELVEDADEDVCFRLSLPRPHGSTSA</sequence>
<keyword evidence="13 15" id="KW-0472">Membrane</keyword>
<protein>
    <recommendedName>
        <fullName evidence="3">histidine kinase</fullName>
        <ecNumber evidence="3">2.7.13.3</ecNumber>
    </recommendedName>
</protein>
<evidence type="ECO:0000256" key="7">
    <source>
        <dbReference type="ARBA" id="ARBA00022692"/>
    </source>
</evidence>
<dbReference type="InterPro" id="IPR036097">
    <property type="entry name" value="HisK_dim/P_sf"/>
</dbReference>
<keyword evidence="6" id="KW-0808">Transferase</keyword>
<dbReference type="CDD" id="cd00082">
    <property type="entry name" value="HisKA"/>
    <property type="match status" value="1"/>
</dbReference>
<evidence type="ECO:0000256" key="8">
    <source>
        <dbReference type="ARBA" id="ARBA00022741"/>
    </source>
</evidence>